<feature type="signal peptide" evidence="2">
    <location>
        <begin position="1"/>
        <end position="20"/>
    </location>
</feature>
<feature type="region of interest" description="Disordered" evidence="1">
    <location>
        <begin position="58"/>
        <end position="107"/>
    </location>
</feature>
<organism evidence="3">
    <name type="scientific">uncultured Sphingomonas sp</name>
    <dbReference type="NCBI Taxonomy" id="158754"/>
    <lineage>
        <taxon>Bacteria</taxon>
        <taxon>Pseudomonadati</taxon>
        <taxon>Pseudomonadota</taxon>
        <taxon>Alphaproteobacteria</taxon>
        <taxon>Sphingomonadales</taxon>
        <taxon>Sphingomonadaceae</taxon>
        <taxon>Sphingomonas</taxon>
        <taxon>environmental samples</taxon>
    </lineage>
</organism>
<dbReference type="PROSITE" id="PS51257">
    <property type="entry name" value="PROKAR_LIPOPROTEIN"/>
    <property type="match status" value="1"/>
</dbReference>
<dbReference type="RefSeq" id="WP_294170377.1">
    <property type="nucleotide sequence ID" value="NZ_CADCWA010000161.1"/>
</dbReference>
<evidence type="ECO:0000313" key="3">
    <source>
        <dbReference type="EMBL" id="CAA9527334.1"/>
    </source>
</evidence>
<sequence length="107" mass="10828">MTKILALPLLLALVACNARDEGNGTTVISVDRNAIEQGVEQGVGQAGNALEAAAGEVEQAADKAGPALENAAEKTGAAAERAGEQVEGAVENSDVDVDVTTRNDANR</sequence>
<feature type="chain" id="PRO_5027084513" description="Entericidin EcnAB" evidence="2">
    <location>
        <begin position="21"/>
        <end position="107"/>
    </location>
</feature>
<evidence type="ECO:0000256" key="1">
    <source>
        <dbReference type="SAM" id="MobiDB-lite"/>
    </source>
</evidence>
<keyword evidence="2" id="KW-0732">Signal</keyword>
<gene>
    <name evidence="3" type="ORF">AVDCRST_MAG31-2048</name>
</gene>
<accession>A0A6J4TMS6</accession>
<protein>
    <recommendedName>
        <fullName evidence="4">Entericidin EcnAB</fullName>
    </recommendedName>
</protein>
<proteinExistence type="predicted"/>
<dbReference type="EMBL" id="CADCWA010000161">
    <property type="protein sequence ID" value="CAA9527334.1"/>
    <property type="molecule type" value="Genomic_DNA"/>
</dbReference>
<feature type="compositionally biased region" description="Low complexity" evidence="1">
    <location>
        <begin position="67"/>
        <end position="80"/>
    </location>
</feature>
<reference evidence="3" key="1">
    <citation type="submission" date="2020-02" db="EMBL/GenBank/DDBJ databases">
        <authorList>
            <person name="Meier V. D."/>
        </authorList>
    </citation>
    <scope>NUCLEOTIDE SEQUENCE</scope>
    <source>
        <strain evidence="3">AVDCRST_MAG31</strain>
    </source>
</reference>
<name>A0A6J4TMS6_9SPHN</name>
<evidence type="ECO:0000256" key="2">
    <source>
        <dbReference type="SAM" id="SignalP"/>
    </source>
</evidence>
<dbReference type="AlphaFoldDB" id="A0A6J4TMS6"/>
<evidence type="ECO:0008006" key="4">
    <source>
        <dbReference type="Google" id="ProtNLM"/>
    </source>
</evidence>